<keyword evidence="4" id="KW-1185">Reference proteome</keyword>
<evidence type="ECO:0000313" key="3">
    <source>
        <dbReference type="EMBL" id="SDH23425.1"/>
    </source>
</evidence>
<sequence>MTVLTLVGAAVAVGAWFLLLGVVLAATRGPAVRPGPATAALGPQSPAVVDLLTGGWVLSDEAASATLLDLAARRVVTIEEIGPELALVRLGRRDPARGEPDLAPYEQLVLDHVRTLATADGVVATGALAEGARSLGPWWRAFGKAVIAEARAAGLSRPRWSRAQRLLLLGAGAVPMAAVGFAAAAARSGSDGPLGPFAGGAVLTFALLSALVTRLDRECGTDAGGAAASRWLGVREHLAGARFAEAPAAAVTIWGRPLAYAAALGVAGRAVAGLPVAIPADDSRAWSDRGGMWHVVRVDYRGPGPWGRFFWGRAPLHLLGRLAIAAIPSWGVAFLIGILLRAFLDVPVPPELVGLLGALLVVGVPLVGLLLDVGGRGVVEGQVVRLRRRVRSQNENRTTYDHYVALDDGRSRTVRAFGTTAERWEQLTEGDEIRATVSRRVGWVHAAEILTPSRYRTGAPRTP</sequence>
<evidence type="ECO:0000259" key="2">
    <source>
        <dbReference type="Pfam" id="PF20990"/>
    </source>
</evidence>
<keyword evidence="1" id="KW-0472">Membrane</keyword>
<keyword evidence="1" id="KW-1133">Transmembrane helix</keyword>
<dbReference type="OrthoDB" id="5241092at2"/>
<gene>
    <name evidence="3" type="ORF">SAMN05216377_120127</name>
</gene>
<feature type="domain" description="Predicted membrane protein YciQ-like C-terminal" evidence="2">
    <location>
        <begin position="45"/>
        <end position="270"/>
    </location>
</feature>
<accession>A0A1G8AR14</accession>
<evidence type="ECO:0000256" key="1">
    <source>
        <dbReference type="SAM" id="Phobius"/>
    </source>
</evidence>
<dbReference type="Pfam" id="PF20990">
    <property type="entry name" value="DUF2207_C"/>
    <property type="match status" value="1"/>
</dbReference>
<dbReference type="EMBL" id="FNBE01000020">
    <property type="protein sequence ID" value="SDH23425.1"/>
    <property type="molecule type" value="Genomic_DNA"/>
</dbReference>
<dbReference type="AlphaFoldDB" id="A0A1G8AR14"/>
<dbReference type="InterPro" id="IPR048389">
    <property type="entry name" value="YciQ-like_C"/>
</dbReference>
<evidence type="ECO:0000313" key="4">
    <source>
        <dbReference type="Proteomes" id="UP000198967"/>
    </source>
</evidence>
<dbReference type="RefSeq" id="WP_093089271.1">
    <property type="nucleotide sequence ID" value="NZ_FNBE01000020.1"/>
</dbReference>
<name>A0A1G8AR14_PSEOR</name>
<feature type="transmembrane region" description="Helical" evidence="1">
    <location>
        <begin position="192"/>
        <end position="212"/>
    </location>
</feature>
<feature type="transmembrane region" description="Helical" evidence="1">
    <location>
        <begin position="352"/>
        <end position="379"/>
    </location>
</feature>
<keyword evidence="1" id="KW-0812">Transmembrane</keyword>
<feature type="transmembrane region" description="Helical" evidence="1">
    <location>
        <begin position="6"/>
        <end position="26"/>
    </location>
</feature>
<dbReference type="Proteomes" id="UP000198967">
    <property type="component" value="Unassembled WGS sequence"/>
</dbReference>
<proteinExistence type="predicted"/>
<organism evidence="3 4">
    <name type="scientific">Pseudonocardia oroxyli</name>
    <dbReference type="NCBI Taxonomy" id="366584"/>
    <lineage>
        <taxon>Bacteria</taxon>
        <taxon>Bacillati</taxon>
        <taxon>Actinomycetota</taxon>
        <taxon>Actinomycetes</taxon>
        <taxon>Pseudonocardiales</taxon>
        <taxon>Pseudonocardiaceae</taxon>
        <taxon>Pseudonocardia</taxon>
    </lineage>
</organism>
<reference evidence="3 4" key="1">
    <citation type="submission" date="2016-10" db="EMBL/GenBank/DDBJ databases">
        <authorList>
            <person name="de Groot N.N."/>
        </authorList>
    </citation>
    <scope>NUCLEOTIDE SEQUENCE [LARGE SCALE GENOMIC DNA]</scope>
    <source>
        <strain evidence="3 4">CGMCC 4.3143</strain>
    </source>
</reference>
<feature type="transmembrane region" description="Helical" evidence="1">
    <location>
        <begin position="318"/>
        <end position="340"/>
    </location>
</feature>
<dbReference type="STRING" id="366584.SAMN05216377_120127"/>
<feature type="transmembrane region" description="Helical" evidence="1">
    <location>
        <begin position="166"/>
        <end position="186"/>
    </location>
</feature>
<protein>
    <submittedName>
        <fullName evidence="3">Predicted membrane protein</fullName>
    </submittedName>
</protein>